<evidence type="ECO:0000313" key="2">
    <source>
        <dbReference type="Proteomes" id="UP000828390"/>
    </source>
</evidence>
<reference evidence="1" key="1">
    <citation type="journal article" date="2019" name="bioRxiv">
        <title>The Genome of the Zebra Mussel, Dreissena polymorpha: A Resource for Invasive Species Research.</title>
        <authorList>
            <person name="McCartney M.A."/>
            <person name="Auch B."/>
            <person name="Kono T."/>
            <person name="Mallez S."/>
            <person name="Zhang Y."/>
            <person name="Obille A."/>
            <person name="Becker A."/>
            <person name="Abrahante J.E."/>
            <person name="Garbe J."/>
            <person name="Badalamenti J.P."/>
            <person name="Herman A."/>
            <person name="Mangelson H."/>
            <person name="Liachko I."/>
            <person name="Sullivan S."/>
            <person name="Sone E.D."/>
            <person name="Koren S."/>
            <person name="Silverstein K.A.T."/>
            <person name="Beckman K.B."/>
            <person name="Gohl D.M."/>
        </authorList>
    </citation>
    <scope>NUCLEOTIDE SEQUENCE</scope>
    <source>
        <strain evidence="1">Duluth1</strain>
        <tissue evidence="1">Whole animal</tissue>
    </source>
</reference>
<dbReference type="Proteomes" id="UP000828390">
    <property type="component" value="Unassembled WGS sequence"/>
</dbReference>
<name>A0A9D4J3Q9_DREPO</name>
<proteinExistence type="predicted"/>
<dbReference type="AlphaFoldDB" id="A0A9D4J3Q9"/>
<evidence type="ECO:0000313" key="1">
    <source>
        <dbReference type="EMBL" id="KAH3798681.1"/>
    </source>
</evidence>
<keyword evidence="2" id="KW-1185">Reference proteome</keyword>
<protein>
    <submittedName>
        <fullName evidence="1">Uncharacterized protein</fullName>
    </submittedName>
</protein>
<organism evidence="1 2">
    <name type="scientific">Dreissena polymorpha</name>
    <name type="common">Zebra mussel</name>
    <name type="synonym">Mytilus polymorpha</name>
    <dbReference type="NCBI Taxonomy" id="45954"/>
    <lineage>
        <taxon>Eukaryota</taxon>
        <taxon>Metazoa</taxon>
        <taxon>Spiralia</taxon>
        <taxon>Lophotrochozoa</taxon>
        <taxon>Mollusca</taxon>
        <taxon>Bivalvia</taxon>
        <taxon>Autobranchia</taxon>
        <taxon>Heteroconchia</taxon>
        <taxon>Euheterodonta</taxon>
        <taxon>Imparidentia</taxon>
        <taxon>Neoheterodontei</taxon>
        <taxon>Myida</taxon>
        <taxon>Dreissenoidea</taxon>
        <taxon>Dreissenidae</taxon>
        <taxon>Dreissena</taxon>
    </lineage>
</organism>
<reference evidence="1" key="2">
    <citation type="submission" date="2020-11" db="EMBL/GenBank/DDBJ databases">
        <authorList>
            <person name="McCartney M.A."/>
            <person name="Auch B."/>
            <person name="Kono T."/>
            <person name="Mallez S."/>
            <person name="Becker A."/>
            <person name="Gohl D.M."/>
            <person name="Silverstein K.A.T."/>
            <person name="Koren S."/>
            <person name="Bechman K.B."/>
            <person name="Herman A."/>
            <person name="Abrahante J.E."/>
            <person name="Garbe J."/>
        </authorList>
    </citation>
    <scope>NUCLEOTIDE SEQUENCE</scope>
    <source>
        <strain evidence="1">Duluth1</strain>
        <tissue evidence="1">Whole animal</tissue>
    </source>
</reference>
<gene>
    <name evidence="1" type="ORF">DPMN_152283</name>
</gene>
<dbReference type="EMBL" id="JAIWYP010000007">
    <property type="protein sequence ID" value="KAH3798681.1"/>
    <property type="molecule type" value="Genomic_DNA"/>
</dbReference>
<comment type="caution">
    <text evidence="1">The sequence shown here is derived from an EMBL/GenBank/DDBJ whole genome shotgun (WGS) entry which is preliminary data.</text>
</comment>
<sequence length="86" mass="9798">MKDIQILLDMCKYFRFACSKLAAEASVKQGAHNKALYDGKEGASGLDVNNKVLVRQTHFDGKHKLADRWEPHTYTVVEIPNRYTCI</sequence>
<accession>A0A9D4J3Q9</accession>